<organism evidence="12 13">
    <name type="scientific">Rheinheimera mesophila</name>
    <dbReference type="NCBI Taxonomy" id="1547515"/>
    <lineage>
        <taxon>Bacteria</taxon>
        <taxon>Pseudomonadati</taxon>
        <taxon>Pseudomonadota</taxon>
        <taxon>Gammaproteobacteria</taxon>
        <taxon>Chromatiales</taxon>
        <taxon>Chromatiaceae</taxon>
        <taxon>Rheinheimera</taxon>
    </lineage>
</organism>
<evidence type="ECO:0000256" key="5">
    <source>
        <dbReference type="ARBA" id="ARBA00022741"/>
    </source>
</evidence>
<dbReference type="AlphaFoldDB" id="A0A3P3QN42"/>
<dbReference type="EMBL" id="RRCF01000001">
    <property type="protein sequence ID" value="RRJ22641.1"/>
    <property type="molecule type" value="Genomic_DNA"/>
</dbReference>
<keyword evidence="13" id="KW-1185">Reference proteome</keyword>
<dbReference type="PANTHER" id="PTHR43523:SF2">
    <property type="entry name" value="GLUCOSE-1-PHOSPHATE ADENYLYLTRANSFERASE"/>
    <property type="match status" value="1"/>
</dbReference>
<dbReference type="SUPFAM" id="SSF51161">
    <property type="entry name" value="Trimeric LpxA-like enzymes"/>
    <property type="match status" value="1"/>
</dbReference>
<evidence type="ECO:0000256" key="6">
    <source>
        <dbReference type="ARBA" id="ARBA00022840"/>
    </source>
</evidence>
<evidence type="ECO:0000259" key="11">
    <source>
        <dbReference type="Pfam" id="PF24894"/>
    </source>
</evidence>
<feature type="binding site" evidence="9">
    <location>
        <begin position="176"/>
        <end position="177"/>
    </location>
    <ligand>
        <name>alpha-D-glucose 1-phosphate</name>
        <dbReference type="ChEBI" id="CHEBI:58601"/>
    </ligand>
</feature>
<comment type="pathway">
    <text evidence="9">Glycan biosynthesis; glycogen biosynthesis.</text>
</comment>
<feature type="binding site" evidence="9">
    <location>
        <position position="195"/>
    </location>
    <ligand>
        <name>alpha-D-glucose 1-phosphate</name>
        <dbReference type="ChEBI" id="CHEBI:58601"/>
    </ligand>
</feature>
<feature type="binding site" evidence="9">
    <location>
        <position position="161"/>
    </location>
    <ligand>
        <name>alpha-D-glucose 1-phosphate</name>
        <dbReference type="ChEBI" id="CHEBI:58601"/>
    </ligand>
</feature>
<comment type="catalytic activity">
    <reaction evidence="9">
        <text>alpha-D-glucose 1-phosphate + ATP + H(+) = ADP-alpha-D-glucose + diphosphate</text>
        <dbReference type="Rhea" id="RHEA:12120"/>
        <dbReference type="ChEBI" id="CHEBI:15378"/>
        <dbReference type="ChEBI" id="CHEBI:30616"/>
        <dbReference type="ChEBI" id="CHEBI:33019"/>
        <dbReference type="ChEBI" id="CHEBI:57498"/>
        <dbReference type="ChEBI" id="CHEBI:58601"/>
        <dbReference type="EC" id="2.7.7.27"/>
    </reaction>
</comment>
<comment type="similarity">
    <text evidence="1 9">Belongs to the bacterial/plant glucose-1-phosphate adenylyltransferase family.</text>
</comment>
<dbReference type="GO" id="GO:0005978">
    <property type="term" value="P:glycogen biosynthetic process"/>
    <property type="evidence" value="ECO:0007669"/>
    <property type="project" value="UniProtKB-UniRule"/>
</dbReference>
<keyword evidence="2 9" id="KW-0321">Glycogen metabolism</keyword>
<evidence type="ECO:0000256" key="2">
    <source>
        <dbReference type="ARBA" id="ARBA00022600"/>
    </source>
</evidence>
<dbReference type="NCBIfam" id="TIGR02091">
    <property type="entry name" value="glgC"/>
    <property type="match status" value="1"/>
</dbReference>
<feature type="domain" description="Nucleotidyl transferase" evidence="10">
    <location>
        <begin position="6"/>
        <end position="274"/>
    </location>
</feature>
<proteinExistence type="inferred from homology"/>
<evidence type="ECO:0000313" key="13">
    <source>
        <dbReference type="Proteomes" id="UP000276260"/>
    </source>
</evidence>
<keyword evidence="8 9" id="KW-0119">Carbohydrate metabolism</keyword>
<comment type="function">
    <text evidence="9">Involved in the biosynthesis of ADP-glucose, a building block required for the elongation reactions to produce glycogen. Catalyzes the reaction between ATP and alpha-D-glucose 1-phosphate (G1P) to produce pyrophosphate and ADP-Glc.</text>
</comment>
<dbReference type="Pfam" id="PF00483">
    <property type="entry name" value="NTP_transferase"/>
    <property type="match status" value="1"/>
</dbReference>
<evidence type="ECO:0000256" key="8">
    <source>
        <dbReference type="ARBA" id="ARBA00023277"/>
    </source>
</evidence>
<dbReference type="PANTHER" id="PTHR43523">
    <property type="entry name" value="GLUCOSE-1-PHOSPHATE ADENYLYLTRANSFERASE-RELATED"/>
    <property type="match status" value="1"/>
</dbReference>
<evidence type="ECO:0000259" key="10">
    <source>
        <dbReference type="Pfam" id="PF00483"/>
    </source>
</evidence>
<dbReference type="EC" id="2.7.7.27" evidence="9"/>
<evidence type="ECO:0000313" key="12">
    <source>
        <dbReference type="EMBL" id="RRJ22641.1"/>
    </source>
</evidence>
<keyword evidence="3 9" id="KW-0808">Transferase</keyword>
<name>A0A3P3QN42_9GAMM</name>
<evidence type="ECO:0000256" key="7">
    <source>
        <dbReference type="ARBA" id="ARBA00023056"/>
    </source>
</evidence>
<dbReference type="Gene3D" id="2.160.10.10">
    <property type="entry name" value="Hexapeptide repeat proteins"/>
    <property type="match status" value="1"/>
</dbReference>
<dbReference type="PROSITE" id="PS00808">
    <property type="entry name" value="ADP_GLC_PYROPHOSPH_1"/>
    <property type="match status" value="1"/>
</dbReference>
<comment type="caution">
    <text evidence="12">The sequence shown here is derived from an EMBL/GenBank/DDBJ whole genome shotgun (WGS) entry which is preliminary data.</text>
</comment>
<evidence type="ECO:0000256" key="3">
    <source>
        <dbReference type="ARBA" id="ARBA00022679"/>
    </source>
</evidence>
<dbReference type="OrthoDB" id="9801810at2"/>
<dbReference type="InterPro" id="IPR056818">
    <property type="entry name" value="GlmU/GlgC-like_hexapep"/>
</dbReference>
<dbReference type="RefSeq" id="WP_046521082.1">
    <property type="nucleotide sequence ID" value="NZ_LAVS01000090.1"/>
</dbReference>
<evidence type="ECO:0000256" key="1">
    <source>
        <dbReference type="ARBA" id="ARBA00010443"/>
    </source>
</evidence>
<evidence type="ECO:0000256" key="9">
    <source>
        <dbReference type="HAMAP-Rule" id="MF_00624"/>
    </source>
</evidence>
<sequence>MSGVLTMILAGGEGTRLAPLTGVRAKPAVPFGGNYRIIDFVLNNFVNSDLLQIFVITQFKSHSLMKHLSRAWRVTGLTNRFIDPIPAQMQTGKHWYLGTADAVYQNIHLIHGLDPEEVCVFGGDHIYKMDVRQMLNYHRQNKALLTVAAIPVHVSQAHEFGVIEVDDNGKMIGFEEKPKSNPKTIPGRPDYVLASMGNYIFDAKTLVEVLNEDAAQIDSKHDFGHNIIPKMYPQGSVYVYDFSTNVIRGEQAESKGYWRDVGTLDSYYEANMDLISVQPPLDLYNKYWPLRSYTPPMPPAKFVHDEANRTGQAISSMVASGCIVSGAIVYQSILGYNTVVHSHAYIEKSVLMGNNDIGRGCRIRRAIIDKDVKIAPNTVIGEDPVLDRQRFHVSADGVVVIPKGAMVGFD</sequence>
<dbReference type="GO" id="GO:0005524">
    <property type="term" value="F:ATP binding"/>
    <property type="evidence" value="ECO:0007669"/>
    <property type="project" value="UniProtKB-KW"/>
</dbReference>
<evidence type="ECO:0000256" key="4">
    <source>
        <dbReference type="ARBA" id="ARBA00022695"/>
    </source>
</evidence>
<dbReference type="UniPathway" id="UPA00164"/>
<feature type="site" description="Could play a key role in the communication between the regulatory and the substrate sites" evidence="9">
    <location>
        <position position="95"/>
    </location>
</feature>
<accession>A0A3P3QN42</accession>
<gene>
    <name evidence="9 12" type="primary">glgC</name>
    <name evidence="12" type="ORF">EIK76_00720</name>
</gene>
<dbReference type="Pfam" id="PF24894">
    <property type="entry name" value="Hexapep_GlmU"/>
    <property type="match status" value="1"/>
</dbReference>
<feature type="domain" description="Glucose-1-phosphate adenylyltransferase/Bifunctional protein GlmU-like C-terminal hexapeptide" evidence="11">
    <location>
        <begin position="298"/>
        <end position="401"/>
    </location>
</feature>
<dbReference type="Gene3D" id="3.90.550.10">
    <property type="entry name" value="Spore Coat Polysaccharide Biosynthesis Protein SpsA, Chain A"/>
    <property type="match status" value="1"/>
</dbReference>
<keyword evidence="7 9" id="KW-0320">Glycogen biosynthesis</keyword>
<dbReference type="SUPFAM" id="SSF53448">
    <property type="entry name" value="Nucleotide-diphospho-sugar transferases"/>
    <property type="match status" value="1"/>
</dbReference>
<dbReference type="HAMAP" id="MF_00624">
    <property type="entry name" value="GlgC"/>
    <property type="match status" value="1"/>
</dbReference>
<dbReference type="InterPro" id="IPR011004">
    <property type="entry name" value="Trimer_LpxA-like_sf"/>
</dbReference>
<dbReference type="InterPro" id="IPR029044">
    <property type="entry name" value="Nucleotide-diphossugar_trans"/>
</dbReference>
<dbReference type="NCBIfam" id="NF001947">
    <property type="entry name" value="PRK00725.1"/>
    <property type="match status" value="1"/>
</dbReference>
<dbReference type="InterPro" id="IPR011831">
    <property type="entry name" value="ADP-Glc_PPase"/>
</dbReference>
<dbReference type="CDD" id="cd02508">
    <property type="entry name" value="ADP_Glucose_PP"/>
    <property type="match status" value="1"/>
</dbReference>
<comment type="subunit">
    <text evidence="9">Homotetramer.</text>
</comment>
<dbReference type="Proteomes" id="UP000276260">
    <property type="component" value="Unassembled WGS sequence"/>
</dbReference>
<dbReference type="CDD" id="cd04651">
    <property type="entry name" value="LbH_G1P_AT_C"/>
    <property type="match status" value="1"/>
</dbReference>
<protein>
    <recommendedName>
        <fullName evidence="9">Glucose-1-phosphate adenylyltransferase</fullName>
        <ecNumber evidence="9">2.7.7.27</ecNumber>
    </recommendedName>
    <alternativeName>
        <fullName evidence="9">ADP-glucose pyrophosphorylase</fullName>
        <shortName evidence="9">ADPGlc PPase</shortName>
    </alternativeName>
    <alternativeName>
        <fullName evidence="9">ADP-glucose synthase</fullName>
    </alternativeName>
</protein>
<keyword evidence="5 9" id="KW-0547">Nucleotide-binding</keyword>
<dbReference type="InterPro" id="IPR023049">
    <property type="entry name" value="GlgC_bac"/>
</dbReference>
<dbReference type="PROSITE" id="PS00810">
    <property type="entry name" value="ADP_GLC_PYROPHOSPH_3"/>
    <property type="match status" value="1"/>
</dbReference>
<feature type="binding site" evidence="9">
    <location>
        <position position="96"/>
    </location>
    <ligand>
        <name>alpha-D-glucose 1-phosphate</name>
        <dbReference type="ChEBI" id="CHEBI:58601"/>
    </ligand>
</feature>
<keyword evidence="6 9" id="KW-0067">ATP-binding</keyword>
<dbReference type="PROSITE" id="PS00809">
    <property type="entry name" value="ADP_GLC_PYROPHOSPH_2"/>
    <property type="match status" value="1"/>
</dbReference>
<dbReference type="InterPro" id="IPR005835">
    <property type="entry name" value="NTP_transferase_dom"/>
</dbReference>
<reference evidence="12 13" key="1">
    <citation type="submission" date="2018-11" db="EMBL/GenBank/DDBJ databases">
        <title>Draft genome analysis of Rheinheimera mesophila isolated from an industrial waste site.</title>
        <authorList>
            <person name="Yu Q."/>
            <person name="Qi Y."/>
            <person name="Zhang H."/>
            <person name="Lu Y."/>
            <person name="Pu J."/>
        </authorList>
    </citation>
    <scope>NUCLEOTIDE SEQUENCE [LARGE SCALE GENOMIC DNA]</scope>
    <source>
        <strain evidence="12 13">IITR13</strain>
    </source>
</reference>
<keyword evidence="4 9" id="KW-0548">Nucleotidyltransferase</keyword>
<feature type="site" description="Could play a key role in the communication between the regulatory and the substrate sites" evidence="9">
    <location>
        <position position="58"/>
    </location>
</feature>
<dbReference type="NCBIfam" id="NF002023">
    <property type="entry name" value="PRK00844.1"/>
    <property type="match status" value="1"/>
</dbReference>
<dbReference type="InterPro" id="IPR005836">
    <property type="entry name" value="ADP_Glu_pyroP_CS"/>
</dbReference>
<dbReference type="GO" id="GO:0008878">
    <property type="term" value="F:glucose-1-phosphate adenylyltransferase activity"/>
    <property type="evidence" value="ECO:0007669"/>
    <property type="project" value="UniProtKB-UniRule"/>
</dbReference>